<dbReference type="InterPro" id="IPR029068">
    <property type="entry name" value="Glyas_Bleomycin-R_OHBP_Dase"/>
</dbReference>
<evidence type="ECO:0000313" key="1">
    <source>
        <dbReference type="EMBL" id="UPT92447.1"/>
    </source>
</evidence>
<dbReference type="EMBL" id="CP096257">
    <property type="protein sequence ID" value="UPT92447.1"/>
    <property type="molecule type" value="Genomic_DNA"/>
</dbReference>
<dbReference type="Pfam" id="PF00903">
    <property type="entry name" value="Glyoxalase"/>
    <property type="match status" value="1"/>
</dbReference>
<accession>A0A8T5VJV4</accession>
<keyword evidence="1" id="KW-0614">Plasmid</keyword>
<evidence type="ECO:0000313" key="2">
    <source>
        <dbReference type="Proteomes" id="UP000551709"/>
    </source>
</evidence>
<proteinExistence type="predicted"/>
<dbReference type="InterPro" id="IPR004360">
    <property type="entry name" value="Glyas_Fos-R_dOase_dom"/>
</dbReference>
<geneLocation type="plasmid" evidence="1 2">
    <name>pBb1S5b</name>
</geneLocation>
<organism evidence="1 2">
    <name type="scientific">Bradyrhizobium barranii subsp. apii</name>
    <dbReference type="NCBI Taxonomy" id="2819348"/>
    <lineage>
        <taxon>Bacteria</taxon>
        <taxon>Pseudomonadati</taxon>
        <taxon>Pseudomonadota</taxon>
        <taxon>Alphaproteobacteria</taxon>
        <taxon>Hyphomicrobiales</taxon>
        <taxon>Nitrobacteraceae</taxon>
        <taxon>Bradyrhizobium</taxon>
        <taxon>Bradyrhizobium barranii</taxon>
    </lineage>
</organism>
<reference evidence="1" key="1">
    <citation type="journal article" date="2017" name="Syst. Appl. Microbiol.">
        <title>Soybeans inoculated with root zone soils of Canadian native legumes harbour diverse and novel Bradyrhizobium spp. that possess agricultural potential.</title>
        <authorList>
            <person name="Bromfield E.S.P."/>
            <person name="Cloutier S."/>
            <person name="Tambong J.T."/>
            <person name="Tran Thi T.V."/>
        </authorList>
    </citation>
    <scope>NUCLEOTIDE SEQUENCE</scope>
    <source>
        <strain evidence="1">1S5</strain>
    </source>
</reference>
<dbReference type="Gene3D" id="3.10.180.10">
    <property type="entry name" value="2,3-Dihydroxybiphenyl 1,2-Dioxygenase, domain 1"/>
    <property type="match status" value="1"/>
</dbReference>
<dbReference type="Proteomes" id="UP000551709">
    <property type="component" value="Plasmid pBb1S5b"/>
</dbReference>
<dbReference type="SUPFAM" id="SSF54593">
    <property type="entry name" value="Glyoxalase/Bleomycin resistance protein/Dihydroxybiphenyl dioxygenase"/>
    <property type="match status" value="1"/>
</dbReference>
<reference evidence="1" key="2">
    <citation type="submission" date="2022-04" db="EMBL/GenBank/DDBJ databases">
        <authorList>
            <person name="Bromfield E.S.P."/>
            <person name="Cloutier S."/>
        </authorList>
    </citation>
    <scope>NUCLEOTIDE SEQUENCE</scope>
    <source>
        <strain evidence="1">1S5</strain>
        <plasmid evidence="1">pBb1S5b</plasmid>
    </source>
</reference>
<protein>
    <submittedName>
        <fullName evidence="1">VOC family protein</fullName>
    </submittedName>
</protein>
<name>A0A8T5VJV4_9BRAD</name>
<sequence length="112" mass="12540">MNFPAINLVVLRSDDPANLAAFYEGLGMHFEMERHGDGREHLASTGNGVVFEIYPRRGDEPISRGVRLGFRVRSISEVLERLGPRAHLLSDRREVLHLRSSANPIFGPNCCV</sequence>
<gene>
    <name evidence="1" type="ORF">HAP41_0000049270</name>
</gene>
<dbReference type="CDD" id="cd06587">
    <property type="entry name" value="VOC"/>
    <property type="match status" value="1"/>
</dbReference>
<dbReference type="AlphaFoldDB" id="A0A8T5VJV4"/>
<dbReference type="RefSeq" id="WP_166107110.1">
    <property type="nucleotide sequence ID" value="NZ_CP096257.1"/>
</dbReference>